<gene>
    <name evidence="1" type="ORF">BO95DRAFT_501559</name>
</gene>
<sequence>MRYLWHVATLALSATALATSLADVCTISYVRGVLPANGTFLGITLNPDSVMASPVYNKSIQANAFFPATTVDYCGVTLNYSHSGLNDNVQLTYWLPDPADFQNRFLTTGGEAYNINEGSMILAGGVMYGAAAGLTDGGWGSASFDEVFLVANGTVNWQNTYMFAHQAIHELTIIGRQFSRLFYNRTEETKIYNYYQGCSEGGREGWSQAQRFGDDYDGIIAGSPAFRYAQQQVNHLFSAVVEQTLDYYPPPCELDRIVNATIEACDPLDGLTDGVISRSDLCKLHFDPTTLVGTPYACAASSSSGIGLGYGKRQSATLNPAQNGTVTAEAVAVAQTILKGLQDSDGRQGYIPYQPGADFNDAQTVYNEETGSWTLNLGSSNSEFVQKFVRLVDEEQLSSLDNVTYDTLITWMQTAWIRYEDSLQTNNPDLTTIRKAGGKILHFHGESDSSIPTGSSVHYYESVRQIMFPDSGIQDGAHQLDDFYRLFLVPGGAHCASNSKQPNAPMPNTNLAVMIDWVEKGNAPVTLNATVLSGVNEGKQQQLCAWPKRPLWRNTTGSQAMQCIYDDASYQSWVYSLDAYTLPLY</sequence>
<protein>
    <submittedName>
        <fullName evidence="1">Tannase and feruloyl esterase</fullName>
    </submittedName>
</protein>
<keyword evidence="2" id="KW-1185">Reference proteome</keyword>
<accession>A0ACD1G2J3</accession>
<evidence type="ECO:0000313" key="1">
    <source>
        <dbReference type="EMBL" id="RAH43433.1"/>
    </source>
</evidence>
<name>A0ACD1G2J3_9EURO</name>
<organism evidence="1 2">
    <name type="scientific">Aspergillus brunneoviolaceus CBS 621.78</name>
    <dbReference type="NCBI Taxonomy" id="1450534"/>
    <lineage>
        <taxon>Eukaryota</taxon>
        <taxon>Fungi</taxon>
        <taxon>Dikarya</taxon>
        <taxon>Ascomycota</taxon>
        <taxon>Pezizomycotina</taxon>
        <taxon>Eurotiomycetes</taxon>
        <taxon>Eurotiomycetidae</taxon>
        <taxon>Eurotiales</taxon>
        <taxon>Aspergillaceae</taxon>
        <taxon>Aspergillus</taxon>
        <taxon>Aspergillus subgen. Circumdati</taxon>
    </lineage>
</organism>
<proteinExistence type="predicted"/>
<evidence type="ECO:0000313" key="2">
    <source>
        <dbReference type="Proteomes" id="UP000249057"/>
    </source>
</evidence>
<dbReference type="Proteomes" id="UP000249057">
    <property type="component" value="Unassembled WGS sequence"/>
</dbReference>
<reference evidence="1" key="1">
    <citation type="submission" date="2018-02" db="EMBL/GenBank/DDBJ databases">
        <title>The genomes of Aspergillus section Nigri reveals drivers in fungal speciation.</title>
        <authorList>
            <consortium name="DOE Joint Genome Institute"/>
            <person name="Vesth T.C."/>
            <person name="Nybo J."/>
            <person name="Theobald S."/>
            <person name="Brandl J."/>
            <person name="Frisvad J.C."/>
            <person name="Nielsen K.F."/>
            <person name="Lyhne E.K."/>
            <person name="Kogle M.E."/>
            <person name="Kuo A."/>
            <person name="Riley R."/>
            <person name="Clum A."/>
            <person name="Nolan M."/>
            <person name="Lipzen A."/>
            <person name="Salamov A."/>
            <person name="Henrissat B."/>
            <person name="Wiebenga A."/>
            <person name="De vries R.P."/>
            <person name="Grigoriev I.V."/>
            <person name="Mortensen U.H."/>
            <person name="Andersen M.R."/>
            <person name="Baker S.E."/>
        </authorList>
    </citation>
    <scope>NUCLEOTIDE SEQUENCE</scope>
    <source>
        <strain evidence="1">CBS 621.78</strain>
    </source>
</reference>
<dbReference type="EMBL" id="KZ825362">
    <property type="protein sequence ID" value="RAH43433.1"/>
    <property type="molecule type" value="Genomic_DNA"/>
</dbReference>